<name>A0ABV8PE00_9SPHI</name>
<dbReference type="PROSITE" id="PS51257">
    <property type="entry name" value="PROKAR_LIPOPROTEIN"/>
    <property type="match status" value="1"/>
</dbReference>
<dbReference type="Proteomes" id="UP001595789">
    <property type="component" value="Unassembled WGS sequence"/>
</dbReference>
<protein>
    <submittedName>
        <fullName evidence="2">Glycosyl hydrolase</fullName>
    </submittedName>
</protein>
<dbReference type="PANTHER" id="PTHR34154:SF3">
    <property type="entry name" value="ALKALI-SENSITIVE LINKAGE PROTEIN 1"/>
    <property type="match status" value="1"/>
</dbReference>
<organism evidence="2 3">
    <name type="scientific">Pedobacter lithocola</name>
    <dbReference type="NCBI Taxonomy" id="1908239"/>
    <lineage>
        <taxon>Bacteria</taxon>
        <taxon>Pseudomonadati</taxon>
        <taxon>Bacteroidota</taxon>
        <taxon>Sphingobacteriia</taxon>
        <taxon>Sphingobacteriales</taxon>
        <taxon>Sphingobacteriaceae</taxon>
        <taxon>Pedobacter</taxon>
    </lineage>
</organism>
<dbReference type="EMBL" id="JBHSBW010000013">
    <property type="protein sequence ID" value="MFC4212381.1"/>
    <property type="molecule type" value="Genomic_DNA"/>
</dbReference>
<comment type="caution">
    <text evidence="2">The sequence shown here is derived from an EMBL/GenBank/DDBJ whole genome shotgun (WGS) entry which is preliminary data.</text>
</comment>
<dbReference type="RefSeq" id="WP_378986300.1">
    <property type="nucleotide sequence ID" value="NZ_JBHSBW010000013.1"/>
</dbReference>
<dbReference type="GO" id="GO:0016787">
    <property type="term" value="F:hydrolase activity"/>
    <property type="evidence" value="ECO:0007669"/>
    <property type="project" value="UniProtKB-KW"/>
</dbReference>
<dbReference type="PANTHER" id="PTHR34154">
    <property type="entry name" value="ALKALI-SENSITIVE LINKAGE PROTEIN 1"/>
    <property type="match status" value="1"/>
</dbReference>
<gene>
    <name evidence="2" type="ORF">ACFOWA_14375</name>
</gene>
<keyword evidence="2" id="KW-0378">Hydrolase</keyword>
<proteinExistence type="predicted"/>
<dbReference type="InterPro" id="IPR053183">
    <property type="entry name" value="ASL1"/>
</dbReference>
<dbReference type="SUPFAM" id="SSF51445">
    <property type="entry name" value="(Trans)glycosidases"/>
    <property type="match status" value="1"/>
</dbReference>
<evidence type="ECO:0000313" key="3">
    <source>
        <dbReference type="Proteomes" id="UP001595789"/>
    </source>
</evidence>
<feature type="domain" description="Asl1-like glycosyl hydrolase catalytic" evidence="1">
    <location>
        <begin position="53"/>
        <end position="285"/>
    </location>
</feature>
<accession>A0ABV8PE00</accession>
<evidence type="ECO:0000313" key="2">
    <source>
        <dbReference type="EMBL" id="MFC4212381.1"/>
    </source>
</evidence>
<reference evidence="3" key="1">
    <citation type="journal article" date="2019" name="Int. J. Syst. Evol. Microbiol.">
        <title>The Global Catalogue of Microorganisms (GCM) 10K type strain sequencing project: providing services to taxonomists for standard genome sequencing and annotation.</title>
        <authorList>
            <consortium name="The Broad Institute Genomics Platform"/>
            <consortium name="The Broad Institute Genome Sequencing Center for Infectious Disease"/>
            <person name="Wu L."/>
            <person name="Ma J."/>
        </authorList>
    </citation>
    <scope>NUCLEOTIDE SEQUENCE [LARGE SCALE GENOMIC DNA]</scope>
    <source>
        <strain evidence="3">CCM 8691</strain>
    </source>
</reference>
<evidence type="ECO:0000259" key="1">
    <source>
        <dbReference type="Pfam" id="PF11790"/>
    </source>
</evidence>
<sequence length="297" mass="34119">MIKSYPMFAVFLCFVFASCSKKDGETIPIVNEPSKNLDLVVVGKKGVDFNTENTNGTWYNNVYNLKSHWFYTWGINLPFQQKPLNTEYVPMFWGKGSVTDASIMYVKDLKTQGRAKYILGFNEPDLTDQANMSVQEALLLWPKLESIGLPLGSPATSWPTRQWLYDFMDQAIAQNRRVDFIAVHMYVGTDDVHFIQVLQDLYNKYRKPIWITEFATSANDAKSMAENPYTPEMVQNFMQRLLPKLEALSFVHRYSWFSGSPTSSRLWSSSLVNANGTMTSLGKWYADYQPNQRIAKP</sequence>
<dbReference type="Gene3D" id="3.20.20.80">
    <property type="entry name" value="Glycosidases"/>
    <property type="match status" value="1"/>
</dbReference>
<keyword evidence="3" id="KW-1185">Reference proteome</keyword>
<dbReference type="Pfam" id="PF11790">
    <property type="entry name" value="Glyco_hydro_cc"/>
    <property type="match status" value="1"/>
</dbReference>
<dbReference type="InterPro" id="IPR024655">
    <property type="entry name" value="Asl1_glyco_hydro_catalytic"/>
</dbReference>
<dbReference type="InterPro" id="IPR017853">
    <property type="entry name" value="GH"/>
</dbReference>